<accession>M2Z8V5</accession>
<feature type="domain" description="DUF2399" evidence="1">
    <location>
        <begin position="195"/>
        <end position="341"/>
    </location>
</feature>
<dbReference type="Pfam" id="PF11796">
    <property type="entry name" value="DUF3323"/>
    <property type="match status" value="1"/>
</dbReference>
<feature type="domain" description="Conserved hypothetical protein CHP02679 N terminus" evidence="2">
    <location>
        <begin position="1"/>
        <end position="173"/>
    </location>
</feature>
<comment type="caution">
    <text evidence="3">The sequence shown here is derived from an EMBL/GenBank/DDBJ whole genome shotgun (WGS) entry which is preliminary data.</text>
</comment>
<dbReference type="PATRIC" id="fig|1284240.4.peg.741"/>
<dbReference type="InterPro" id="IPR024465">
    <property type="entry name" value="DUF2399"/>
</dbReference>
<gene>
    <name evidence="3" type="ORF">H074_03699</name>
</gene>
<name>M2Z8V5_9PSEU</name>
<evidence type="ECO:0000313" key="3">
    <source>
        <dbReference type="EMBL" id="EME63687.1"/>
    </source>
</evidence>
<evidence type="ECO:0000259" key="1">
    <source>
        <dbReference type="Pfam" id="PF09664"/>
    </source>
</evidence>
<dbReference type="NCBIfam" id="TIGR02679">
    <property type="entry name" value="TIGR02679 family protein"/>
    <property type="match status" value="1"/>
</dbReference>
<dbReference type="InterPro" id="IPR024466">
    <property type="entry name" value="CHP02679_N"/>
</dbReference>
<keyword evidence="4" id="KW-1185">Reference proteome</keyword>
<evidence type="ECO:0008006" key="5">
    <source>
        <dbReference type="Google" id="ProtNLM"/>
    </source>
</evidence>
<evidence type="ECO:0000259" key="2">
    <source>
        <dbReference type="Pfam" id="PF11796"/>
    </source>
</evidence>
<dbReference type="AlphaFoldDB" id="M2Z8V5"/>
<dbReference type="EMBL" id="AOHO01000026">
    <property type="protein sequence ID" value="EME63687.1"/>
    <property type="molecule type" value="Genomic_DNA"/>
</dbReference>
<dbReference type="Pfam" id="PF09664">
    <property type="entry name" value="DUF2399"/>
    <property type="match status" value="1"/>
</dbReference>
<dbReference type="Proteomes" id="UP000054226">
    <property type="component" value="Unassembled WGS sequence"/>
</dbReference>
<dbReference type="InterPro" id="IPR013495">
    <property type="entry name" value="CHP02679"/>
</dbReference>
<reference evidence="3 4" key="1">
    <citation type="journal article" date="2013" name="Genome Announc.">
        <title>Draft Genome Sequence of Amycolatopsis decaplanina Strain DSM 44594T.</title>
        <authorList>
            <person name="Kaur N."/>
            <person name="Kumar S."/>
            <person name="Bala M."/>
            <person name="Raghava G.P."/>
            <person name="Mayilraj S."/>
        </authorList>
    </citation>
    <scope>NUCLEOTIDE SEQUENCE [LARGE SCALE GENOMIC DNA]</scope>
    <source>
        <strain evidence="3 4">DSM 44594</strain>
    </source>
</reference>
<protein>
    <recommendedName>
        <fullName evidence="5">TIGR02679 family protein</fullName>
    </recommendedName>
</protein>
<organism evidence="3 4">
    <name type="scientific">Amycolatopsis decaplanina DSM 44594</name>
    <dbReference type="NCBI Taxonomy" id="1284240"/>
    <lineage>
        <taxon>Bacteria</taxon>
        <taxon>Bacillati</taxon>
        <taxon>Actinomycetota</taxon>
        <taxon>Actinomycetes</taxon>
        <taxon>Pseudonocardiales</taxon>
        <taxon>Pseudonocardiaceae</taxon>
        <taxon>Amycolatopsis</taxon>
    </lineage>
</organism>
<proteinExistence type="predicted"/>
<sequence>MSVSLDEVDAVLRRSGSAPDGLDDVTRLLIGTVPVRATEAAAWTAAFGPLDKLVARRPMLATWRAWLDSTGLVRRLASDPEIASALITAAVRVLAELPLKGIALGRLAAETTGDAHGLDDGRPLATIVLSAARVLRGSPPSGDGTAGERRTSWAAVGVHRDELSSSVLCLGLPGGADTVTGRILALAKEAGEPSVLTLRQLSTARLGVGTRVVSVCENPIVLASAADELGPDCPPLVCVNGQPSAAVWRLLDLLAEEGAGFRYHGDFDWGGVRIGNTLRDRISWEPWRFDASSYITTTTTGGPLTGRPADATWDPELRPALERRGVRVEEELVLPALLEDLR</sequence>
<evidence type="ECO:0000313" key="4">
    <source>
        <dbReference type="Proteomes" id="UP000054226"/>
    </source>
</evidence>